<dbReference type="CDD" id="cd14728">
    <property type="entry name" value="Ere-like"/>
    <property type="match status" value="1"/>
</dbReference>
<dbReference type="SUPFAM" id="SSF159501">
    <property type="entry name" value="EreA/ChaN-like"/>
    <property type="match status" value="1"/>
</dbReference>
<dbReference type="RefSeq" id="WP_337695519.1">
    <property type="nucleotide sequence ID" value="NZ_JBBEGN010000006.1"/>
</dbReference>
<dbReference type="Gene3D" id="3.30.1870.10">
    <property type="entry name" value="EreA-like, domain 2"/>
    <property type="match status" value="1"/>
</dbReference>
<evidence type="ECO:0000313" key="1">
    <source>
        <dbReference type="EMBL" id="MEJ2868937.1"/>
    </source>
</evidence>
<gene>
    <name evidence="1" type="ORF">WCD74_14285</name>
</gene>
<proteinExistence type="predicted"/>
<organism evidence="1 2">
    <name type="scientific">Actinomycetospora aurantiaca</name>
    <dbReference type="NCBI Taxonomy" id="3129233"/>
    <lineage>
        <taxon>Bacteria</taxon>
        <taxon>Bacillati</taxon>
        <taxon>Actinomycetota</taxon>
        <taxon>Actinomycetes</taxon>
        <taxon>Pseudonocardiales</taxon>
        <taxon>Pseudonocardiaceae</taxon>
        <taxon>Actinomycetospora</taxon>
    </lineage>
</organism>
<dbReference type="Proteomes" id="UP001385809">
    <property type="component" value="Unassembled WGS sequence"/>
</dbReference>
<dbReference type="InterPro" id="IPR007815">
    <property type="entry name" value="Emycin_Estase"/>
</dbReference>
<comment type="caution">
    <text evidence="1">The sequence shown here is derived from an EMBL/GenBank/DDBJ whole genome shotgun (WGS) entry which is preliminary data.</text>
</comment>
<dbReference type="EMBL" id="JBBEGN010000006">
    <property type="protein sequence ID" value="MEJ2868937.1"/>
    <property type="molecule type" value="Genomic_DNA"/>
</dbReference>
<keyword evidence="2" id="KW-1185">Reference proteome</keyword>
<sequence>MDEGVAGEVAARAVPVDAVGLDAWAPALRGVRVVGVGAAAHGARELLELGRRVVQWAVDELGTRVVVIGASEAGATGLDAAARGLGSPGDAVAALGGWEYDTREVVDLVGWLRDRNEMVAPDDRVRVVGADPVRPARSVKALGAFLRAVAPDLLPGARDGLAELLDREPDERPLRPAHRDAVVGLHQEMVAGEARLVAESTPARYAEALDHAWILARAAEVAAAPRGRPFPSAEEAEQLPDTSAPVLRARLVAEAVTRAATAGPDAPAVFWAHDDLVRVGDPTTAGRHLRAALGEAYYAVGGLFAHGSVSAVRRRLLRPIHPRPTTHRLPLLAGTAEAGLHDALGGGTDERLVDLRDAPGELADWAATPTTTRRLGSVVDSGQLRARTPVVPAREYDALALVPRVHPAWIR</sequence>
<accession>A0ABU8MNQ1</accession>
<reference evidence="1 2" key="1">
    <citation type="submission" date="2024-03" db="EMBL/GenBank/DDBJ databases">
        <title>Actinomycetospora sp. OC33-EN08, a novel actinomycete isolated from wild orchid (Aerides multiflora).</title>
        <authorList>
            <person name="Suriyachadkun C."/>
        </authorList>
    </citation>
    <scope>NUCLEOTIDE SEQUENCE [LARGE SCALE GENOMIC DNA]</scope>
    <source>
        <strain evidence="1 2">OC33-EN08</strain>
    </source>
</reference>
<dbReference type="Pfam" id="PF05139">
    <property type="entry name" value="Erythro_esteras"/>
    <property type="match status" value="1"/>
</dbReference>
<dbReference type="PANTHER" id="PTHR31299:SF0">
    <property type="entry name" value="ESTERASE, PUTATIVE (AFU_ORTHOLOGUE AFUA_1G05850)-RELATED"/>
    <property type="match status" value="1"/>
</dbReference>
<name>A0ABU8MNQ1_9PSEU</name>
<dbReference type="Gene3D" id="3.40.1660.10">
    <property type="entry name" value="EreA-like (biosynthetic domain)"/>
    <property type="match status" value="1"/>
</dbReference>
<dbReference type="InterPro" id="IPR052036">
    <property type="entry name" value="Hydrolase/PRTase-associated"/>
</dbReference>
<protein>
    <submittedName>
        <fullName evidence="1">Erythromycin esterase family protein</fullName>
    </submittedName>
</protein>
<dbReference type="Gene3D" id="1.20.1440.30">
    <property type="entry name" value="Biosynthetic Protein domain"/>
    <property type="match status" value="1"/>
</dbReference>
<dbReference type="PANTHER" id="PTHR31299">
    <property type="entry name" value="ESTERASE, PUTATIVE (AFU_ORTHOLOGUE AFUA_1G05850)-RELATED"/>
    <property type="match status" value="1"/>
</dbReference>
<evidence type="ECO:0000313" key="2">
    <source>
        <dbReference type="Proteomes" id="UP001385809"/>
    </source>
</evidence>